<keyword evidence="2" id="KW-1185">Reference proteome</keyword>
<reference evidence="2" key="1">
    <citation type="journal article" date="2019" name="Int. J. Syst. Evol. Microbiol.">
        <title>The Global Catalogue of Microorganisms (GCM) 10K type strain sequencing project: providing services to taxonomists for standard genome sequencing and annotation.</title>
        <authorList>
            <consortium name="The Broad Institute Genomics Platform"/>
            <consortium name="The Broad Institute Genome Sequencing Center for Infectious Disease"/>
            <person name="Wu L."/>
            <person name="Ma J."/>
        </authorList>
    </citation>
    <scope>NUCLEOTIDE SEQUENCE [LARGE SCALE GENOMIC DNA]</scope>
    <source>
        <strain evidence="2">CGMCC 1.12295</strain>
    </source>
</reference>
<gene>
    <name evidence="1" type="ORF">ACFSCZ_00630</name>
</gene>
<proteinExistence type="predicted"/>
<name>A0ABW4KAM5_9BACI</name>
<evidence type="ECO:0000313" key="1">
    <source>
        <dbReference type="EMBL" id="MFD1705254.1"/>
    </source>
</evidence>
<comment type="caution">
    <text evidence="1">The sequence shown here is derived from an EMBL/GenBank/DDBJ whole genome shotgun (WGS) entry which is preliminary data.</text>
</comment>
<dbReference type="EMBL" id="JBHUEO010000002">
    <property type="protein sequence ID" value="MFD1705254.1"/>
    <property type="molecule type" value="Genomic_DNA"/>
</dbReference>
<organism evidence="1 2">
    <name type="scientific">Siminovitchia sediminis</name>
    <dbReference type="NCBI Taxonomy" id="1274353"/>
    <lineage>
        <taxon>Bacteria</taxon>
        <taxon>Bacillati</taxon>
        <taxon>Bacillota</taxon>
        <taxon>Bacilli</taxon>
        <taxon>Bacillales</taxon>
        <taxon>Bacillaceae</taxon>
        <taxon>Siminovitchia</taxon>
    </lineage>
</organism>
<accession>A0ABW4KAM5</accession>
<dbReference type="Proteomes" id="UP001597301">
    <property type="component" value="Unassembled WGS sequence"/>
</dbReference>
<protein>
    <submittedName>
        <fullName evidence="1">Uncharacterized protein</fullName>
    </submittedName>
</protein>
<sequence>MYVVEIDARKLTNKAYDKYQDDYYYKHATNNGAFSTVHPDAPKLKTKKQFMRLKDTEKMVLQELKDMGIEIKEETFYSPNNNKIIFSLHEDRQDAIKITNSLWGKGLDALYVNDYNLVEKTKQRLEATKSKNSSFELER</sequence>
<evidence type="ECO:0000313" key="2">
    <source>
        <dbReference type="Proteomes" id="UP001597301"/>
    </source>
</evidence>